<dbReference type="FunCoup" id="B4LH82">
    <property type="interactions" value="25"/>
</dbReference>
<dbReference type="Proteomes" id="UP000008792">
    <property type="component" value="Unassembled WGS sequence"/>
</dbReference>
<evidence type="ECO:0000256" key="6">
    <source>
        <dbReference type="SAM" id="MobiDB-lite"/>
    </source>
</evidence>
<dbReference type="PROSITE" id="PS50940">
    <property type="entry name" value="CHIT_BIND_II"/>
    <property type="match status" value="3"/>
</dbReference>
<feature type="domain" description="Chitin-binding type-2" evidence="7">
    <location>
        <begin position="165"/>
        <end position="225"/>
    </location>
</feature>
<protein>
    <submittedName>
        <fullName evidence="8">Uncharacterized protein, isoform A</fullName>
    </submittedName>
</protein>
<keyword evidence="3" id="KW-0677">Repeat</keyword>
<evidence type="ECO:0000256" key="1">
    <source>
        <dbReference type="ARBA" id="ARBA00022669"/>
    </source>
</evidence>
<accession>B4LH82</accession>
<name>B4LH82_DROVI</name>
<evidence type="ECO:0000256" key="2">
    <source>
        <dbReference type="ARBA" id="ARBA00022729"/>
    </source>
</evidence>
<feature type="region of interest" description="Disordered" evidence="6">
    <location>
        <begin position="124"/>
        <end position="150"/>
    </location>
</feature>
<reference evidence="8 9" key="1">
    <citation type="journal article" date="2007" name="Nature">
        <title>Evolution of genes and genomes on the Drosophila phylogeny.</title>
        <authorList>
            <consortium name="Drosophila 12 Genomes Consortium"/>
            <person name="Clark A.G."/>
            <person name="Eisen M.B."/>
            <person name="Smith D.R."/>
            <person name="Bergman C.M."/>
            <person name="Oliver B."/>
            <person name="Markow T.A."/>
            <person name="Kaufman T.C."/>
            <person name="Kellis M."/>
            <person name="Gelbart W."/>
            <person name="Iyer V.N."/>
            <person name="Pollard D.A."/>
            <person name="Sackton T.B."/>
            <person name="Larracuente A.M."/>
            <person name="Singh N.D."/>
            <person name="Abad J.P."/>
            <person name="Abt D.N."/>
            <person name="Adryan B."/>
            <person name="Aguade M."/>
            <person name="Akashi H."/>
            <person name="Anderson W.W."/>
            <person name="Aquadro C.F."/>
            <person name="Ardell D.H."/>
            <person name="Arguello R."/>
            <person name="Artieri C.G."/>
            <person name="Barbash D.A."/>
            <person name="Barker D."/>
            <person name="Barsanti P."/>
            <person name="Batterham P."/>
            <person name="Batzoglou S."/>
            <person name="Begun D."/>
            <person name="Bhutkar A."/>
            <person name="Blanco E."/>
            <person name="Bosak S.A."/>
            <person name="Bradley R.K."/>
            <person name="Brand A.D."/>
            <person name="Brent M.R."/>
            <person name="Brooks A.N."/>
            <person name="Brown R.H."/>
            <person name="Butlin R.K."/>
            <person name="Caggese C."/>
            <person name="Calvi B.R."/>
            <person name="Bernardo de Carvalho A."/>
            <person name="Caspi A."/>
            <person name="Castrezana S."/>
            <person name="Celniker S.E."/>
            <person name="Chang J.L."/>
            <person name="Chapple C."/>
            <person name="Chatterji S."/>
            <person name="Chinwalla A."/>
            <person name="Civetta A."/>
            <person name="Clifton S.W."/>
            <person name="Comeron J.M."/>
            <person name="Costello J.C."/>
            <person name="Coyne J.A."/>
            <person name="Daub J."/>
            <person name="David R.G."/>
            <person name="Delcher A.L."/>
            <person name="Delehaunty K."/>
            <person name="Do C.B."/>
            <person name="Ebling H."/>
            <person name="Edwards K."/>
            <person name="Eickbush T."/>
            <person name="Evans J.D."/>
            <person name="Filipski A."/>
            <person name="Findeiss S."/>
            <person name="Freyhult E."/>
            <person name="Fulton L."/>
            <person name="Fulton R."/>
            <person name="Garcia A.C."/>
            <person name="Gardiner A."/>
            <person name="Garfield D.A."/>
            <person name="Garvin B.E."/>
            <person name="Gibson G."/>
            <person name="Gilbert D."/>
            <person name="Gnerre S."/>
            <person name="Godfrey J."/>
            <person name="Good R."/>
            <person name="Gotea V."/>
            <person name="Gravely B."/>
            <person name="Greenberg A.J."/>
            <person name="Griffiths-Jones S."/>
            <person name="Gross S."/>
            <person name="Guigo R."/>
            <person name="Gustafson E.A."/>
            <person name="Haerty W."/>
            <person name="Hahn M.W."/>
            <person name="Halligan D.L."/>
            <person name="Halpern A.L."/>
            <person name="Halter G.M."/>
            <person name="Han M.V."/>
            <person name="Heger A."/>
            <person name="Hillier L."/>
            <person name="Hinrichs A.S."/>
            <person name="Holmes I."/>
            <person name="Hoskins R.A."/>
            <person name="Hubisz M.J."/>
            <person name="Hultmark D."/>
            <person name="Huntley M.A."/>
            <person name="Jaffe D.B."/>
            <person name="Jagadeeshan S."/>
            <person name="Jeck W.R."/>
            <person name="Johnson J."/>
            <person name="Jones C.D."/>
            <person name="Jordan W.C."/>
            <person name="Karpen G.H."/>
            <person name="Kataoka E."/>
            <person name="Keightley P.D."/>
            <person name="Kheradpour P."/>
            <person name="Kirkness E.F."/>
            <person name="Koerich L.B."/>
            <person name="Kristiansen K."/>
            <person name="Kudrna D."/>
            <person name="Kulathinal R.J."/>
            <person name="Kumar S."/>
            <person name="Kwok R."/>
            <person name="Lander E."/>
            <person name="Langley C.H."/>
            <person name="Lapoint R."/>
            <person name="Lazzaro B.P."/>
            <person name="Lee S.J."/>
            <person name="Levesque L."/>
            <person name="Li R."/>
            <person name="Lin C.F."/>
            <person name="Lin M.F."/>
            <person name="Lindblad-Toh K."/>
            <person name="Llopart A."/>
            <person name="Long M."/>
            <person name="Low L."/>
            <person name="Lozovsky E."/>
            <person name="Lu J."/>
            <person name="Luo M."/>
            <person name="Machado C.A."/>
            <person name="Makalowski W."/>
            <person name="Marzo M."/>
            <person name="Matsuda M."/>
            <person name="Matzkin L."/>
            <person name="McAllister B."/>
            <person name="McBride C.S."/>
            <person name="McKernan B."/>
            <person name="McKernan K."/>
            <person name="Mendez-Lago M."/>
            <person name="Minx P."/>
            <person name="Mollenhauer M.U."/>
            <person name="Montooth K."/>
            <person name="Mount S.M."/>
            <person name="Mu X."/>
            <person name="Myers E."/>
            <person name="Negre B."/>
            <person name="Newfeld S."/>
            <person name="Nielsen R."/>
            <person name="Noor M.A."/>
            <person name="O'Grady P."/>
            <person name="Pachter L."/>
            <person name="Papaceit M."/>
            <person name="Parisi M.J."/>
            <person name="Parisi M."/>
            <person name="Parts L."/>
            <person name="Pedersen J.S."/>
            <person name="Pesole G."/>
            <person name="Phillippy A.M."/>
            <person name="Ponting C.P."/>
            <person name="Pop M."/>
            <person name="Porcelli D."/>
            <person name="Powell J.R."/>
            <person name="Prohaska S."/>
            <person name="Pruitt K."/>
            <person name="Puig M."/>
            <person name="Quesneville H."/>
            <person name="Ram K.R."/>
            <person name="Rand D."/>
            <person name="Rasmussen M.D."/>
            <person name="Reed L.K."/>
            <person name="Reenan R."/>
            <person name="Reily A."/>
            <person name="Remington K.A."/>
            <person name="Rieger T.T."/>
            <person name="Ritchie M.G."/>
            <person name="Robin C."/>
            <person name="Rogers Y.H."/>
            <person name="Rohde C."/>
            <person name="Rozas J."/>
            <person name="Rubenfield M.J."/>
            <person name="Ruiz A."/>
            <person name="Russo S."/>
            <person name="Salzberg S.L."/>
            <person name="Sanchez-Gracia A."/>
            <person name="Saranga D.J."/>
            <person name="Sato H."/>
            <person name="Schaeffer S.W."/>
            <person name="Schatz M.C."/>
            <person name="Schlenke T."/>
            <person name="Schwartz R."/>
            <person name="Segarra C."/>
            <person name="Singh R.S."/>
            <person name="Sirot L."/>
            <person name="Sirota M."/>
            <person name="Sisneros N.B."/>
            <person name="Smith C.D."/>
            <person name="Smith T.F."/>
            <person name="Spieth J."/>
            <person name="Stage D.E."/>
            <person name="Stark A."/>
            <person name="Stephan W."/>
            <person name="Strausberg R.L."/>
            <person name="Strempel S."/>
            <person name="Sturgill D."/>
            <person name="Sutton G."/>
            <person name="Sutton G.G."/>
            <person name="Tao W."/>
            <person name="Teichmann S."/>
            <person name="Tobari Y.N."/>
            <person name="Tomimura Y."/>
            <person name="Tsolas J.M."/>
            <person name="Valente V.L."/>
            <person name="Venter E."/>
            <person name="Venter J.C."/>
            <person name="Vicario S."/>
            <person name="Vieira F.G."/>
            <person name="Vilella A.J."/>
            <person name="Villasante A."/>
            <person name="Walenz B."/>
            <person name="Wang J."/>
            <person name="Wasserman M."/>
            <person name="Watts T."/>
            <person name="Wilson D."/>
            <person name="Wilson R.K."/>
            <person name="Wing R.A."/>
            <person name="Wolfner M.F."/>
            <person name="Wong A."/>
            <person name="Wong G.K."/>
            <person name="Wu C.I."/>
            <person name="Wu G."/>
            <person name="Yamamoto D."/>
            <person name="Yang H.P."/>
            <person name="Yang S.P."/>
            <person name="Yorke J.A."/>
            <person name="Yoshida K."/>
            <person name="Zdobnov E."/>
            <person name="Zhang P."/>
            <person name="Zhang Y."/>
            <person name="Zimin A.V."/>
            <person name="Baldwin J."/>
            <person name="Abdouelleil A."/>
            <person name="Abdulkadir J."/>
            <person name="Abebe A."/>
            <person name="Abera B."/>
            <person name="Abreu J."/>
            <person name="Acer S.C."/>
            <person name="Aftuck L."/>
            <person name="Alexander A."/>
            <person name="An P."/>
            <person name="Anderson E."/>
            <person name="Anderson S."/>
            <person name="Arachi H."/>
            <person name="Azer M."/>
            <person name="Bachantsang P."/>
            <person name="Barry A."/>
            <person name="Bayul T."/>
            <person name="Berlin A."/>
            <person name="Bessette D."/>
            <person name="Bloom T."/>
            <person name="Blye J."/>
            <person name="Boguslavskiy L."/>
            <person name="Bonnet C."/>
            <person name="Boukhgalter B."/>
            <person name="Bourzgui I."/>
            <person name="Brown A."/>
            <person name="Cahill P."/>
            <person name="Channer S."/>
            <person name="Cheshatsang Y."/>
            <person name="Chuda L."/>
            <person name="Citroen M."/>
            <person name="Collymore A."/>
            <person name="Cooke P."/>
            <person name="Costello M."/>
            <person name="D'Aco K."/>
            <person name="Daza R."/>
            <person name="De Haan G."/>
            <person name="DeGray S."/>
            <person name="DeMaso C."/>
            <person name="Dhargay N."/>
            <person name="Dooley K."/>
            <person name="Dooley E."/>
            <person name="Doricent M."/>
            <person name="Dorje P."/>
            <person name="Dorjee K."/>
            <person name="Dupes A."/>
            <person name="Elong R."/>
            <person name="Falk J."/>
            <person name="Farina A."/>
            <person name="Faro S."/>
            <person name="Ferguson D."/>
            <person name="Fisher S."/>
            <person name="Foley C.D."/>
            <person name="Franke A."/>
            <person name="Friedrich D."/>
            <person name="Gadbois L."/>
            <person name="Gearin G."/>
            <person name="Gearin C.R."/>
            <person name="Giannoukos G."/>
            <person name="Goode T."/>
            <person name="Graham J."/>
            <person name="Grandbois E."/>
            <person name="Grewal S."/>
            <person name="Gyaltsen K."/>
            <person name="Hafez N."/>
            <person name="Hagos B."/>
            <person name="Hall J."/>
            <person name="Henson C."/>
            <person name="Hollinger A."/>
            <person name="Honan T."/>
            <person name="Huard M.D."/>
            <person name="Hughes L."/>
            <person name="Hurhula B."/>
            <person name="Husby M.E."/>
            <person name="Kamat A."/>
            <person name="Kanga B."/>
            <person name="Kashin S."/>
            <person name="Khazanovich D."/>
            <person name="Kisner P."/>
            <person name="Lance K."/>
            <person name="Lara M."/>
            <person name="Lee W."/>
            <person name="Lennon N."/>
            <person name="Letendre F."/>
            <person name="LeVine R."/>
            <person name="Lipovsky A."/>
            <person name="Liu X."/>
            <person name="Liu J."/>
            <person name="Liu S."/>
            <person name="Lokyitsang T."/>
            <person name="Lokyitsang Y."/>
            <person name="Lubonja R."/>
            <person name="Lui A."/>
            <person name="MacDonald P."/>
            <person name="Magnisalis V."/>
            <person name="Maru K."/>
            <person name="Matthews C."/>
            <person name="McCusker W."/>
            <person name="McDonough S."/>
            <person name="Mehta T."/>
            <person name="Meldrim J."/>
            <person name="Meneus L."/>
            <person name="Mihai O."/>
            <person name="Mihalev A."/>
            <person name="Mihova T."/>
            <person name="Mittelman R."/>
            <person name="Mlenga V."/>
            <person name="Montmayeur A."/>
            <person name="Mulrain L."/>
            <person name="Navidi A."/>
            <person name="Naylor J."/>
            <person name="Negash T."/>
            <person name="Nguyen T."/>
            <person name="Nguyen N."/>
            <person name="Nicol R."/>
            <person name="Norbu C."/>
            <person name="Norbu N."/>
            <person name="Novod N."/>
            <person name="O'Neill B."/>
            <person name="Osman S."/>
            <person name="Markiewicz E."/>
            <person name="Oyono O.L."/>
            <person name="Patti C."/>
            <person name="Phunkhang P."/>
            <person name="Pierre F."/>
            <person name="Priest M."/>
            <person name="Raghuraman S."/>
            <person name="Rege F."/>
            <person name="Reyes R."/>
            <person name="Rise C."/>
            <person name="Rogov P."/>
            <person name="Ross K."/>
            <person name="Ryan E."/>
            <person name="Settipalli S."/>
            <person name="Shea T."/>
            <person name="Sherpa N."/>
            <person name="Shi L."/>
            <person name="Shih D."/>
            <person name="Sparrow T."/>
            <person name="Spaulding J."/>
            <person name="Stalker J."/>
            <person name="Stange-Thomann N."/>
            <person name="Stavropoulos S."/>
            <person name="Stone C."/>
            <person name="Strader C."/>
            <person name="Tesfaye S."/>
            <person name="Thomson T."/>
            <person name="Thoulutsang Y."/>
            <person name="Thoulutsang D."/>
            <person name="Topham K."/>
            <person name="Topping I."/>
            <person name="Tsamla T."/>
            <person name="Vassiliev H."/>
            <person name="Vo A."/>
            <person name="Wangchuk T."/>
            <person name="Wangdi T."/>
            <person name="Weiand M."/>
            <person name="Wilkinson J."/>
            <person name="Wilson A."/>
            <person name="Yadav S."/>
            <person name="Young G."/>
            <person name="Yu Q."/>
            <person name="Zembek L."/>
            <person name="Zhong D."/>
            <person name="Zimmer A."/>
            <person name="Zwirko Z."/>
            <person name="Jaffe D.B."/>
            <person name="Alvarez P."/>
            <person name="Brockman W."/>
            <person name="Butler J."/>
            <person name="Chin C."/>
            <person name="Gnerre S."/>
            <person name="Grabherr M."/>
            <person name="Kleber M."/>
            <person name="Mauceli E."/>
            <person name="MacCallum I."/>
        </authorList>
    </citation>
    <scope>NUCLEOTIDE SEQUENCE [LARGE SCALE GENOMIC DNA]</scope>
    <source>
        <strain evidence="9">Tucson 15010-1051.87</strain>
    </source>
</reference>
<evidence type="ECO:0000313" key="9">
    <source>
        <dbReference type="Proteomes" id="UP000008792"/>
    </source>
</evidence>
<dbReference type="InterPro" id="IPR051940">
    <property type="entry name" value="Chitin_bind-dev_reg"/>
</dbReference>
<dbReference type="InterPro" id="IPR002557">
    <property type="entry name" value="Chitin-bd_dom"/>
</dbReference>
<dbReference type="SUPFAM" id="SSF57625">
    <property type="entry name" value="Invertebrate chitin-binding proteins"/>
    <property type="match status" value="3"/>
</dbReference>
<evidence type="ECO:0000259" key="7">
    <source>
        <dbReference type="PROSITE" id="PS50940"/>
    </source>
</evidence>
<dbReference type="GO" id="GO:0005576">
    <property type="term" value="C:extracellular region"/>
    <property type="evidence" value="ECO:0007669"/>
    <property type="project" value="InterPro"/>
</dbReference>
<keyword evidence="5" id="KW-0325">Glycoprotein</keyword>
<gene>
    <name evidence="8" type="primary">Dvir\GJ11448</name>
    <name evidence="8" type="ORF">Dvir_GJ11448</name>
</gene>
<keyword evidence="2" id="KW-0732">Signal</keyword>
<dbReference type="AlphaFoldDB" id="B4LH82"/>
<evidence type="ECO:0000256" key="4">
    <source>
        <dbReference type="ARBA" id="ARBA00023157"/>
    </source>
</evidence>
<feature type="domain" description="Chitin-binding type-2" evidence="7">
    <location>
        <begin position="230"/>
        <end position="286"/>
    </location>
</feature>
<dbReference type="InParanoid" id="B4LH82"/>
<keyword evidence="4" id="KW-1015">Disulfide bond</keyword>
<dbReference type="Gene3D" id="2.170.140.10">
    <property type="entry name" value="Chitin binding domain"/>
    <property type="match status" value="3"/>
</dbReference>
<keyword evidence="9" id="KW-1185">Reference proteome</keyword>
<dbReference type="STRING" id="7244.B4LH82"/>
<evidence type="ECO:0000256" key="5">
    <source>
        <dbReference type="ARBA" id="ARBA00023180"/>
    </source>
</evidence>
<dbReference type="InterPro" id="IPR036508">
    <property type="entry name" value="Chitin-bd_dom_sf"/>
</dbReference>
<dbReference type="eggNOG" id="ENOG502TB24">
    <property type="taxonomic scope" value="Eukaryota"/>
</dbReference>
<organism evidence="8 9">
    <name type="scientific">Drosophila virilis</name>
    <name type="common">Fruit fly</name>
    <dbReference type="NCBI Taxonomy" id="7244"/>
    <lineage>
        <taxon>Eukaryota</taxon>
        <taxon>Metazoa</taxon>
        <taxon>Ecdysozoa</taxon>
        <taxon>Arthropoda</taxon>
        <taxon>Hexapoda</taxon>
        <taxon>Insecta</taxon>
        <taxon>Pterygota</taxon>
        <taxon>Neoptera</taxon>
        <taxon>Endopterygota</taxon>
        <taxon>Diptera</taxon>
        <taxon>Brachycera</taxon>
        <taxon>Muscomorpha</taxon>
        <taxon>Ephydroidea</taxon>
        <taxon>Drosophilidae</taxon>
        <taxon>Drosophila</taxon>
    </lineage>
</organism>
<keyword evidence="1" id="KW-0147">Chitin-binding</keyword>
<sequence>MHVLIRFLFGSSIGKHQAHKCKGTVAVRAQLRNQSEVNRMFKSSLLFALVFIFWPHVNADTFEECSDADAESFVSSYESCQAYVYCDGDDSILGQCDDGQYFDPESGTCDDAANVSCFLDEVDEPPVEEQPEEPAVQPTEEPEPTPPTMETPAQVEVVNVAPIVKPSCPQSDDPSQVIFMANNESCTDYYLCYHGHAMQMQCTNQLHFNPITGQCDYPENVHCALDEPAAHKCLPHMTDFFPHPDKCSYFYYCIKGFLTLQQCPFYYGWDIERRSCVQLNVAKCYGSSRRA</sequence>
<dbReference type="SMART" id="SM00494">
    <property type="entry name" value="ChtBD2"/>
    <property type="match status" value="3"/>
</dbReference>
<evidence type="ECO:0000256" key="3">
    <source>
        <dbReference type="ARBA" id="ARBA00022737"/>
    </source>
</evidence>
<proteinExistence type="predicted"/>
<dbReference type="Pfam" id="PF01607">
    <property type="entry name" value="CBM_14"/>
    <property type="match status" value="3"/>
</dbReference>
<dbReference type="PANTHER" id="PTHR23301">
    <property type="entry name" value="CHITIN BINDING PERITROPHIN-A"/>
    <property type="match status" value="1"/>
</dbReference>
<dbReference type="PANTHER" id="PTHR23301:SF0">
    <property type="entry name" value="CHITIN-BINDING TYPE-2 DOMAIN-CONTAINING PROTEIN-RELATED"/>
    <property type="match status" value="1"/>
</dbReference>
<dbReference type="KEGG" id="dvi:6624552"/>
<feature type="domain" description="Chitin-binding type-2" evidence="7">
    <location>
        <begin position="62"/>
        <end position="119"/>
    </location>
</feature>
<dbReference type="HOGENOM" id="CLU_089077_0_0_1"/>
<evidence type="ECO:0000313" key="8">
    <source>
        <dbReference type="EMBL" id="EDW70595.2"/>
    </source>
</evidence>
<dbReference type="EMBL" id="CH940647">
    <property type="protein sequence ID" value="EDW70595.2"/>
    <property type="molecule type" value="Genomic_DNA"/>
</dbReference>
<dbReference type="GO" id="GO:0008061">
    <property type="term" value="F:chitin binding"/>
    <property type="evidence" value="ECO:0007669"/>
    <property type="project" value="UniProtKB-KW"/>
</dbReference>
<dbReference type="OrthoDB" id="6020543at2759"/>